<dbReference type="InterPro" id="IPR002355">
    <property type="entry name" value="Cu_oxidase_Cu_BS"/>
</dbReference>
<dbReference type="PANTHER" id="PTHR11709">
    <property type="entry name" value="MULTI-COPPER OXIDASE"/>
    <property type="match status" value="1"/>
</dbReference>
<sequence>MLTRRQFIQTTAIATTLTSLPAISVAMGSGPDYHYDLIAEESAISILPNTQTPAWTFNQQFPAPVIRAKQGQPLTIRFTNKLKEPTTIHWHGLRIPIAMDGVPFLSQPPIMPGETFTYQFTPPDAGTFWYHPHMNSVKQLGKGLVGVLIVDEAEKPEFDHDVVIGLKDWRLEDDGSFLPLSIPRYAARGGTLGNVKTVEGKIKPIFEIPAGGRVRARFANMDNTRTYNLSMKGFNATVIAEDGNAVATPYPLVDRKTGVGMRLDLGFIAPEEVGKEVIVYDKKGKLHFEIFRFKTVASTSKKIHRDIPVLPVNPIASVDIEQAEKLSFVFEWAGALSPTKKDGSVKHQFWTINKRAWKGMSANNLPEPLARLELGKTYLITLTNTTPHHHPIHLHGHTFTVLKSTKRDITPYHTDTILLAKNERAQIAFVADNPGQWMFHCHVIEHMKTGLMGFIDVT</sequence>
<name>A0ABN8EDE4_9GAMM</name>
<organism evidence="5 6">
    <name type="scientific">Sinobacterium norvegicum</name>
    <dbReference type="NCBI Taxonomy" id="1641715"/>
    <lineage>
        <taxon>Bacteria</taxon>
        <taxon>Pseudomonadati</taxon>
        <taxon>Pseudomonadota</taxon>
        <taxon>Gammaproteobacteria</taxon>
        <taxon>Cellvibrionales</taxon>
        <taxon>Spongiibacteraceae</taxon>
        <taxon>Sinobacterium</taxon>
    </lineage>
</organism>
<evidence type="ECO:0000256" key="1">
    <source>
        <dbReference type="ARBA" id="ARBA00022723"/>
    </source>
</evidence>
<dbReference type="CDD" id="cd13861">
    <property type="entry name" value="CuRO_1_CumA_like"/>
    <property type="match status" value="1"/>
</dbReference>
<dbReference type="InterPro" id="IPR011707">
    <property type="entry name" value="Cu-oxidase-like_N"/>
</dbReference>
<evidence type="ECO:0000313" key="5">
    <source>
        <dbReference type="EMBL" id="CAH0990347.1"/>
    </source>
</evidence>
<reference evidence="5" key="1">
    <citation type="submission" date="2021-12" db="EMBL/GenBank/DDBJ databases">
        <authorList>
            <person name="Rodrigo-Torres L."/>
            <person name="Arahal R. D."/>
            <person name="Lucena T."/>
        </authorList>
    </citation>
    <scope>NUCLEOTIDE SEQUENCE</scope>
    <source>
        <strain evidence="5">CECT 8267</strain>
    </source>
</reference>
<evidence type="ECO:0000313" key="6">
    <source>
        <dbReference type="Proteomes" id="UP000838100"/>
    </source>
</evidence>
<dbReference type="Pfam" id="PF07732">
    <property type="entry name" value="Cu-oxidase_3"/>
    <property type="match status" value="1"/>
</dbReference>
<dbReference type="RefSeq" id="WP_237443027.1">
    <property type="nucleotide sequence ID" value="NZ_CAKLPX010000001.1"/>
</dbReference>
<evidence type="ECO:0000259" key="4">
    <source>
        <dbReference type="Pfam" id="PF07732"/>
    </source>
</evidence>
<protein>
    <submittedName>
        <fullName evidence="5">Multicopper oxidase MmcO</fullName>
        <ecNumber evidence="5">1.16.3.1</ecNumber>
    </submittedName>
</protein>
<dbReference type="InterPro" id="IPR045087">
    <property type="entry name" value="Cu-oxidase_fam"/>
</dbReference>
<gene>
    <name evidence="5" type="primary">mmcO</name>
    <name evidence="5" type="ORF">SIN8267_00439</name>
</gene>
<dbReference type="GO" id="GO:0004322">
    <property type="term" value="F:ferroxidase activity"/>
    <property type="evidence" value="ECO:0007669"/>
    <property type="project" value="UniProtKB-EC"/>
</dbReference>
<dbReference type="PANTHER" id="PTHR11709:SF2">
    <property type="entry name" value="MULTICOPPER OXIDASE LPR1"/>
    <property type="match status" value="1"/>
</dbReference>
<dbReference type="InterPro" id="IPR011706">
    <property type="entry name" value="Cu-oxidase_C"/>
</dbReference>
<feature type="domain" description="Plastocyanin-like" evidence="3">
    <location>
        <begin position="345"/>
        <end position="454"/>
    </location>
</feature>
<dbReference type="SUPFAM" id="SSF49503">
    <property type="entry name" value="Cupredoxins"/>
    <property type="match status" value="3"/>
</dbReference>
<feature type="domain" description="Plastocyanin-like" evidence="4">
    <location>
        <begin position="41"/>
        <end position="153"/>
    </location>
</feature>
<proteinExistence type="predicted"/>
<dbReference type="PROSITE" id="PS00080">
    <property type="entry name" value="MULTICOPPER_OXIDASE2"/>
    <property type="match status" value="1"/>
</dbReference>
<evidence type="ECO:0000259" key="3">
    <source>
        <dbReference type="Pfam" id="PF07731"/>
    </source>
</evidence>
<dbReference type="Proteomes" id="UP000838100">
    <property type="component" value="Unassembled WGS sequence"/>
</dbReference>
<accession>A0ABN8EDE4</accession>
<dbReference type="InterPro" id="IPR008972">
    <property type="entry name" value="Cupredoxin"/>
</dbReference>
<dbReference type="PROSITE" id="PS51318">
    <property type="entry name" value="TAT"/>
    <property type="match status" value="1"/>
</dbReference>
<keyword evidence="1" id="KW-0479">Metal-binding</keyword>
<dbReference type="EC" id="1.16.3.1" evidence="5"/>
<dbReference type="Gene3D" id="2.60.40.420">
    <property type="entry name" value="Cupredoxins - blue copper proteins"/>
    <property type="match status" value="3"/>
</dbReference>
<comment type="caution">
    <text evidence="5">The sequence shown here is derived from an EMBL/GenBank/DDBJ whole genome shotgun (WGS) entry which is preliminary data.</text>
</comment>
<keyword evidence="2 5" id="KW-0560">Oxidoreductase</keyword>
<dbReference type="Pfam" id="PF07731">
    <property type="entry name" value="Cu-oxidase_2"/>
    <property type="match status" value="1"/>
</dbReference>
<dbReference type="EMBL" id="CAKLPX010000001">
    <property type="protein sequence ID" value="CAH0990347.1"/>
    <property type="molecule type" value="Genomic_DNA"/>
</dbReference>
<evidence type="ECO:0000256" key="2">
    <source>
        <dbReference type="ARBA" id="ARBA00023002"/>
    </source>
</evidence>
<dbReference type="InterPro" id="IPR006311">
    <property type="entry name" value="TAT_signal"/>
</dbReference>
<keyword evidence="6" id="KW-1185">Reference proteome</keyword>